<evidence type="ECO:0000259" key="1">
    <source>
        <dbReference type="Pfam" id="PF13453"/>
    </source>
</evidence>
<dbReference type="RefSeq" id="WP_145384127.1">
    <property type="nucleotide sequence ID" value="NZ_CP037423.1"/>
</dbReference>
<accession>A0A518HHG4</accession>
<dbReference type="OrthoDB" id="9814037at2"/>
<dbReference type="AlphaFoldDB" id="A0A518HHG4"/>
<dbReference type="KEGG" id="snep:Enr13x_00890"/>
<sequence>MAMTCPRDGSSLASETYEGDVVVDRCPTCRGIWLDAGELKTIQETIERDYSNQLRQINVVARAYELARQKSRPEIRCPKCQGALEPREYAYCSQILIDRCSGCGGVWLDEGELAALEQFFEQAAAEEKDALEAETRVKQSPLQRGFLASLWKHLG</sequence>
<reference evidence="2 3" key="1">
    <citation type="submission" date="2019-03" db="EMBL/GenBank/DDBJ databases">
        <title>Deep-cultivation of Planctomycetes and their phenomic and genomic characterization uncovers novel biology.</title>
        <authorList>
            <person name="Wiegand S."/>
            <person name="Jogler M."/>
            <person name="Boedeker C."/>
            <person name="Pinto D."/>
            <person name="Vollmers J."/>
            <person name="Rivas-Marin E."/>
            <person name="Kohn T."/>
            <person name="Peeters S.H."/>
            <person name="Heuer A."/>
            <person name="Rast P."/>
            <person name="Oberbeckmann S."/>
            <person name="Bunk B."/>
            <person name="Jeske O."/>
            <person name="Meyerdierks A."/>
            <person name="Storesund J.E."/>
            <person name="Kallscheuer N."/>
            <person name="Luecker S."/>
            <person name="Lage O.M."/>
            <person name="Pohl T."/>
            <person name="Merkel B.J."/>
            <person name="Hornburger P."/>
            <person name="Mueller R.-W."/>
            <person name="Bruemmer F."/>
            <person name="Labrenz M."/>
            <person name="Spormann A.M."/>
            <person name="Op den Camp H."/>
            <person name="Overmann J."/>
            <person name="Amann R."/>
            <person name="Jetten M.S.M."/>
            <person name="Mascher T."/>
            <person name="Medema M.H."/>
            <person name="Devos D.P."/>
            <person name="Kaster A.-K."/>
            <person name="Ovreas L."/>
            <person name="Rohde M."/>
            <person name="Galperin M.Y."/>
            <person name="Jogler C."/>
        </authorList>
    </citation>
    <scope>NUCLEOTIDE SEQUENCE [LARGE SCALE GENOMIC DNA]</scope>
    <source>
        <strain evidence="2 3">Enr13</strain>
    </source>
</reference>
<dbReference type="Pfam" id="PF13453">
    <property type="entry name" value="Zn_ribbon_TFIIB"/>
    <property type="match status" value="2"/>
</dbReference>
<gene>
    <name evidence="2" type="ORF">Enr13x_00890</name>
</gene>
<evidence type="ECO:0000313" key="3">
    <source>
        <dbReference type="Proteomes" id="UP000319004"/>
    </source>
</evidence>
<proteinExistence type="predicted"/>
<evidence type="ECO:0000313" key="2">
    <source>
        <dbReference type="EMBL" id="QDV40283.1"/>
    </source>
</evidence>
<dbReference type="Proteomes" id="UP000319004">
    <property type="component" value="Chromosome"/>
</dbReference>
<keyword evidence="3" id="KW-1185">Reference proteome</keyword>
<feature type="domain" description="Transcription factor zinc-finger" evidence="1">
    <location>
        <begin position="4"/>
        <end position="42"/>
    </location>
</feature>
<feature type="domain" description="Transcription factor zinc-finger" evidence="1">
    <location>
        <begin position="76"/>
        <end position="116"/>
    </location>
</feature>
<protein>
    <recommendedName>
        <fullName evidence="1">Transcription factor zinc-finger domain-containing protein</fullName>
    </recommendedName>
</protein>
<dbReference type="EMBL" id="CP037423">
    <property type="protein sequence ID" value="QDV40283.1"/>
    <property type="molecule type" value="Genomic_DNA"/>
</dbReference>
<organism evidence="2 3">
    <name type="scientific">Stieleria neptunia</name>
    <dbReference type="NCBI Taxonomy" id="2527979"/>
    <lineage>
        <taxon>Bacteria</taxon>
        <taxon>Pseudomonadati</taxon>
        <taxon>Planctomycetota</taxon>
        <taxon>Planctomycetia</taxon>
        <taxon>Pirellulales</taxon>
        <taxon>Pirellulaceae</taxon>
        <taxon>Stieleria</taxon>
    </lineage>
</organism>
<name>A0A518HHG4_9BACT</name>
<dbReference type="InterPro" id="IPR027392">
    <property type="entry name" value="TF_Znf"/>
</dbReference>